<dbReference type="Gene3D" id="1.10.418.10">
    <property type="entry name" value="Calponin-like domain"/>
    <property type="match status" value="1"/>
</dbReference>
<evidence type="ECO:0000256" key="4">
    <source>
        <dbReference type="SAM" id="Coils"/>
    </source>
</evidence>
<comment type="subcellular location">
    <subcellularLocation>
        <location evidence="1">Cytoplasm</location>
    </subcellularLocation>
</comment>
<feature type="coiled-coil region" evidence="4">
    <location>
        <begin position="207"/>
        <end position="543"/>
    </location>
</feature>
<feature type="region of interest" description="Disordered" evidence="5">
    <location>
        <begin position="157"/>
        <end position="184"/>
    </location>
</feature>
<feature type="domain" description="Hook C-terminal" evidence="6">
    <location>
        <begin position="235"/>
        <end position="507"/>
    </location>
</feature>
<dbReference type="Proteomes" id="UP000001449">
    <property type="component" value="Chromosome 1"/>
</dbReference>
<dbReference type="GO" id="GO:0051959">
    <property type="term" value="F:dynein light intermediate chain binding"/>
    <property type="evidence" value="ECO:0000318"/>
    <property type="project" value="GO_Central"/>
</dbReference>
<dbReference type="PANTHER" id="PTHR18947:SF28">
    <property type="entry name" value="GIRDIN, ISOFORM A"/>
    <property type="match status" value="1"/>
</dbReference>
<gene>
    <name evidence="8" type="ORF">THAPSDRAFT_20998</name>
</gene>
<keyword evidence="3 4" id="KW-0175">Coiled coil</keyword>
<accession>B8BRZ1</accession>
<reference evidence="8 9" key="1">
    <citation type="journal article" date="2004" name="Science">
        <title>The genome of the diatom Thalassiosira pseudonana: ecology, evolution, and metabolism.</title>
        <authorList>
            <person name="Armbrust E.V."/>
            <person name="Berges J.A."/>
            <person name="Bowler C."/>
            <person name="Green B.R."/>
            <person name="Martinez D."/>
            <person name="Putnam N.H."/>
            <person name="Zhou S."/>
            <person name="Allen A.E."/>
            <person name="Apt K.E."/>
            <person name="Bechner M."/>
            <person name="Brzezinski M.A."/>
            <person name="Chaal B.K."/>
            <person name="Chiovitti A."/>
            <person name="Davis A.K."/>
            <person name="Demarest M.S."/>
            <person name="Detter J.C."/>
            <person name="Glavina T."/>
            <person name="Goodstein D."/>
            <person name="Hadi M.Z."/>
            <person name="Hellsten U."/>
            <person name="Hildebrand M."/>
            <person name="Jenkins B.D."/>
            <person name="Jurka J."/>
            <person name="Kapitonov V.V."/>
            <person name="Kroger N."/>
            <person name="Lau W.W."/>
            <person name="Lane T.W."/>
            <person name="Larimer F.W."/>
            <person name="Lippmeier J.C."/>
            <person name="Lucas S."/>
            <person name="Medina M."/>
            <person name="Montsant A."/>
            <person name="Obornik M."/>
            <person name="Parker M.S."/>
            <person name="Palenik B."/>
            <person name="Pazour G.J."/>
            <person name="Richardson P.M."/>
            <person name="Rynearson T.A."/>
            <person name="Saito M.A."/>
            <person name="Schwartz D.C."/>
            <person name="Thamatrakoln K."/>
            <person name="Valentin K."/>
            <person name="Vardi A."/>
            <person name="Wilkerson F.P."/>
            <person name="Rokhsar D.S."/>
        </authorList>
    </citation>
    <scope>NUCLEOTIDE SEQUENCE [LARGE SCALE GENOMIC DNA]</scope>
    <source>
        <strain evidence="8 9">CCMP1335</strain>
    </source>
</reference>
<feature type="domain" description="HOOK N-terminal" evidence="7">
    <location>
        <begin position="19"/>
        <end position="145"/>
    </location>
</feature>
<dbReference type="SUPFAM" id="SSF116907">
    <property type="entry name" value="Hook domain"/>
    <property type="match status" value="1"/>
</dbReference>
<dbReference type="GO" id="GO:0031122">
    <property type="term" value="P:cytoplasmic microtubule organization"/>
    <property type="evidence" value="ECO:0000318"/>
    <property type="project" value="GO_Central"/>
</dbReference>
<dbReference type="CDD" id="cd22211">
    <property type="entry name" value="HkD_SF"/>
    <property type="match status" value="1"/>
</dbReference>
<dbReference type="HOGENOM" id="CLU_011214_3_0_1"/>
<evidence type="ECO:0000256" key="3">
    <source>
        <dbReference type="ARBA" id="ARBA00023054"/>
    </source>
</evidence>
<keyword evidence="2" id="KW-0963">Cytoplasm</keyword>
<dbReference type="KEGG" id="tps:THAPSDRAFT_20998"/>
<dbReference type="PaxDb" id="35128-Thaps20998"/>
<dbReference type="AlphaFoldDB" id="B8BRZ1"/>
<dbReference type="GeneID" id="7449066"/>
<evidence type="ECO:0000256" key="1">
    <source>
        <dbReference type="ARBA" id="ARBA00004496"/>
    </source>
</evidence>
<protein>
    <submittedName>
        <fullName evidence="8">Microtubule-associated protein</fullName>
    </submittedName>
</protein>
<dbReference type="GO" id="GO:0005815">
    <property type="term" value="C:microtubule organizing center"/>
    <property type="evidence" value="ECO:0000318"/>
    <property type="project" value="GO_Central"/>
</dbReference>
<dbReference type="GO" id="GO:0030705">
    <property type="term" value="P:cytoskeleton-dependent intracellular transport"/>
    <property type="evidence" value="ECO:0000318"/>
    <property type="project" value="GO_Central"/>
</dbReference>
<evidence type="ECO:0000256" key="2">
    <source>
        <dbReference type="ARBA" id="ARBA00022490"/>
    </source>
</evidence>
<evidence type="ECO:0000256" key="5">
    <source>
        <dbReference type="SAM" id="MobiDB-lite"/>
    </source>
</evidence>
<reference evidence="8 9" key="2">
    <citation type="journal article" date="2008" name="Nature">
        <title>The Phaeodactylum genome reveals the evolutionary history of diatom genomes.</title>
        <authorList>
            <person name="Bowler C."/>
            <person name="Allen A.E."/>
            <person name="Badger J.H."/>
            <person name="Grimwood J."/>
            <person name="Jabbari K."/>
            <person name="Kuo A."/>
            <person name="Maheswari U."/>
            <person name="Martens C."/>
            <person name="Maumus F."/>
            <person name="Otillar R.P."/>
            <person name="Rayko E."/>
            <person name="Salamov A."/>
            <person name="Vandepoele K."/>
            <person name="Beszteri B."/>
            <person name="Gruber A."/>
            <person name="Heijde M."/>
            <person name="Katinka M."/>
            <person name="Mock T."/>
            <person name="Valentin K."/>
            <person name="Verret F."/>
            <person name="Berges J.A."/>
            <person name="Brownlee C."/>
            <person name="Cadoret J.P."/>
            <person name="Chiovitti A."/>
            <person name="Choi C.J."/>
            <person name="Coesel S."/>
            <person name="De Martino A."/>
            <person name="Detter J.C."/>
            <person name="Durkin C."/>
            <person name="Falciatore A."/>
            <person name="Fournet J."/>
            <person name="Haruta M."/>
            <person name="Huysman M.J."/>
            <person name="Jenkins B.D."/>
            <person name="Jiroutova K."/>
            <person name="Jorgensen R.E."/>
            <person name="Joubert Y."/>
            <person name="Kaplan A."/>
            <person name="Kroger N."/>
            <person name="Kroth P.G."/>
            <person name="La Roche J."/>
            <person name="Lindquist E."/>
            <person name="Lommer M."/>
            <person name="Martin-Jezequel V."/>
            <person name="Lopez P.J."/>
            <person name="Lucas S."/>
            <person name="Mangogna M."/>
            <person name="McGinnis K."/>
            <person name="Medlin L.K."/>
            <person name="Montsant A."/>
            <person name="Oudot-Le Secq M.P."/>
            <person name="Napoli C."/>
            <person name="Obornik M."/>
            <person name="Parker M.S."/>
            <person name="Petit J.L."/>
            <person name="Porcel B.M."/>
            <person name="Poulsen N."/>
            <person name="Robison M."/>
            <person name="Rychlewski L."/>
            <person name="Rynearson T.A."/>
            <person name="Schmutz J."/>
            <person name="Shapiro H."/>
            <person name="Siaut M."/>
            <person name="Stanley M."/>
            <person name="Sussman M.R."/>
            <person name="Taylor A.R."/>
            <person name="Vardi A."/>
            <person name="von Dassow P."/>
            <person name="Vyverman W."/>
            <person name="Willis A."/>
            <person name="Wyrwicz L.S."/>
            <person name="Rokhsar D.S."/>
            <person name="Weissenbach J."/>
            <person name="Armbrust E.V."/>
            <person name="Green B.R."/>
            <person name="Van de Peer Y."/>
            <person name="Grigoriev I.V."/>
        </authorList>
    </citation>
    <scope>NUCLEOTIDE SEQUENCE [LARGE SCALE GENOMIC DNA]</scope>
    <source>
        <strain evidence="8 9">CCMP1335</strain>
    </source>
</reference>
<keyword evidence="9" id="KW-1185">Reference proteome</keyword>
<dbReference type="SUPFAM" id="SSF57997">
    <property type="entry name" value="Tropomyosin"/>
    <property type="match status" value="1"/>
</dbReference>
<dbReference type="RefSeq" id="XP_002286398.1">
    <property type="nucleotide sequence ID" value="XM_002286362.1"/>
</dbReference>
<dbReference type="GO" id="GO:0008017">
    <property type="term" value="F:microtubule binding"/>
    <property type="evidence" value="ECO:0000318"/>
    <property type="project" value="GO_Central"/>
</dbReference>
<dbReference type="InterPro" id="IPR008636">
    <property type="entry name" value="Hook_C"/>
</dbReference>
<dbReference type="InterPro" id="IPR043936">
    <property type="entry name" value="HOOK_N"/>
</dbReference>
<evidence type="ECO:0000259" key="7">
    <source>
        <dbReference type="Pfam" id="PF19047"/>
    </source>
</evidence>
<dbReference type="InterPro" id="IPR036872">
    <property type="entry name" value="CH_dom_sf"/>
</dbReference>
<feature type="compositionally biased region" description="Acidic residues" evidence="5">
    <location>
        <begin position="158"/>
        <end position="172"/>
    </location>
</feature>
<name>B8BRZ1_THAPS</name>
<evidence type="ECO:0000313" key="8">
    <source>
        <dbReference type="EMBL" id="EED96039.1"/>
    </source>
</evidence>
<dbReference type="OMA" id="DAKYRKC"/>
<dbReference type="Pfam" id="PF05622">
    <property type="entry name" value="HOOK"/>
    <property type="match status" value="1"/>
</dbReference>
<dbReference type="PANTHER" id="PTHR18947">
    <property type="entry name" value="HOOK PROTEINS"/>
    <property type="match status" value="1"/>
</dbReference>
<proteinExistence type="predicted"/>
<dbReference type="eggNOG" id="ENOG502QQM8">
    <property type="taxonomic scope" value="Eukaryota"/>
</dbReference>
<dbReference type="GO" id="GO:0005737">
    <property type="term" value="C:cytoplasm"/>
    <property type="evidence" value="ECO:0000318"/>
    <property type="project" value="GO_Central"/>
</dbReference>
<evidence type="ECO:0000313" key="9">
    <source>
        <dbReference type="Proteomes" id="UP000001449"/>
    </source>
</evidence>
<dbReference type="Pfam" id="PF19047">
    <property type="entry name" value="HOOK_N"/>
    <property type="match status" value="1"/>
</dbReference>
<organism evidence="8 9">
    <name type="scientific">Thalassiosira pseudonana</name>
    <name type="common">Marine diatom</name>
    <name type="synonym">Cyclotella nana</name>
    <dbReference type="NCBI Taxonomy" id="35128"/>
    <lineage>
        <taxon>Eukaryota</taxon>
        <taxon>Sar</taxon>
        <taxon>Stramenopiles</taxon>
        <taxon>Ochrophyta</taxon>
        <taxon>Bacillariophyta</taxon>
        <taxon>Coscinodiscophyceae</taxon>
        <taxon>Thalassiosirophycidae</taxon>
        <taxon>Thalassiosirales</taxon>
        <taxon>Thalassiosiraceae</taxon>
        <taxon>Thalassiosira</taxon>
    </lineage>
</organism>
<sequence>MSVTEARSAAVIEFFGCFLTVSTPIKELADLSDGVAMFEALSEISMDHFDPTTIGRDLGTNWALKTSNLRKLLRNLEEFYTESLLKSADFESVSEQIPSIAKDGNEEGIMSIVELIAAAAVTCEDKGVFVERIMEMEQQNAVELQTILQDVLGRLTDVDEGGEDEGEEDDDSLNFGSPEPADMSAASPQVLFASHGGGEDSEIVKERDELRSSLADARRELAAVKSKAKLQEEDDEADKKKLRSLLDDAQSRLSEVENNLFTKEQEATQKARELRECETKINDLEEKCATLDDELDVAKDKASRLAKAEATVAAYRKKLENMGAMDQDVKNMADQTEGYLRKIMELEKENNKIPALQRSLEEAQSQAKKSEARCATAEESFKLKDNEITKLRNDAFTAEKAKKMYQEELTELRAQHASADEVSSPMANLSVGISDGLSEAKEKAMRLEIENSDLKTQLEQLQTQGTVNAAAASGDVPEAVAALEKQLNDKNAEVTKLMNDKEKLEAYTKKTLQKFQEKYLVALQDCKAKLKEKHDKIEALEMRSANEKVAQKREERLLSSAIYELGLGMMQTRLGKH</sequence>
<dbReference type="STRING" id="35128.B8BRZ1"/>
<evidence type="ECO:0000259" key="6">
    <source>
        <dbReference type="Pfam" id="PF05622"/>
    </source>
</evidence>
<dbReference type="InParanoid" id="B8BRZ1"/>
<dbReference type="EMBL" id="CM000638">
    <property type="protein sequence ID" value="EED96039.1"/>
    <property type="molecule type" value="Genomic_DNA"/>
</dbReference>